<comment type="subcellular location">
    <subcellularLocation>
        <location evidence="1">Mitochondrion membrane</location>
        <topology evidence="1">Multi-pass membrane protein</topology>
    </subcellularLocation>
</comment>
<dbReference type="InterPro" id="IPR023395">
    <property type="entry name" value="MCP_dom_sf"/>
</dbReference>
<organism evidence="11 12">
    <name type="scientific">Trypanosoma equiperdum</name>
    <dbReference type="NCBI Taxonomy" id="5694"/>
    <lineage>
        <taxon>Eukaryota</taxon>
        <taxon>Discoba</taxon>
        <taxon>Euglenozoa</taxon>
        <taxon>Kinetoplastea</taxon>
        <taxon>Metakinetoplastina</taxon>
        <taxon>Trypanosomatida</taxon>
        <taxon>Trypanosomatidae</taxon>
        <taxon>Trypanosoma</taxon>
    </lineage>
</organism>
<dbReference type="InterPro" id="IPR018108">
    <property type="entry name" value="MCP_transmembrane"/>
</dbReference>
<evidence type="ECO:0000256" key="3">
    <source>
        <dbReference type="ARBA" id="ARBA00022448"/>
    </source>
</evidence>
<keyword evidence="3 10" id="KW-0813">Transport</keyword>
<dbReference type="GO" id="GO:0031966">
    <property type="term" value="C:mitochondrial membrane"/>
    <property type="evidence" value="ECO:0007669"/>
    <property type="project" value="UniProtKB-SubCell"/>
</dbReference>
<dbReference type="Proteomes" id="UP000195570">
    <property type="component" value="Unassembled WGS sequence"/>
</dbReference>
<accession>A0A1G4IAK1</accession>
<feature type="repeat" description="Solcar" evidence="9">
    <location>
        <begin position="1"/>
        <end position="91"/>
    </location>
</feature>
<dbReference type="EMBL" id="CZPT02001110">
    <property type="protein sequence ID" value="SCU68911.1"/>
    <property type="molecule type" value="Genomic_DNA"/>
</dbReference>
<keyword evidence="12" id="KW-1185">Reference proteome</keyword>
<feature type="repeat" description="Solcar" evidence="9">
    <location>
        <begin position="205"/>
        <end position="305"/>
    </location>
</feature>
<evidence type="ECO:0000256" key="6">
    <source>
        <dbReference type="ARBA" id="ARBA00022989"/>
    </source>
</evidence>
<dbReference type="SUPFAM" id="SSF103506">
    <property type="entry name" value="Mitochondrial carrier"/>
    <property type="match status" value="1"/>
</dbReference>
<evidence type="ECO:0000256" key="1">
    <source>
        <dbReference type="ARBA" id="ARBA00004225"/>
    </source>
</evidence>
<dbReference type="Gene3D" id="1.50.40.10">
    <property type="entry name" value="Mitochondrial carrier domain"/>
    <property type="match status" value="2"/>
</dbReference>
<comment type="caution">
    <text evidence="11">The sequence shown here is derived from an EMBL/GenBank/DDBJ whole genome shotgun (WGS) entry which is preliminary data.</text>
</comment>
<keyword evidence="5" id="KW-0677">Repeat</keyword>
<gene>
    <name evidence="11" type="ORF">TEOVI_000055700</name>
</gene>
<feature type="repeat" description="Solcar" evidence="9">
    <location>
        <begin position="109"/>
        <end position="197"/>
    </location>
</feature>
<evidence type="ECO:0000256" key="4">
    <source>
        <dbReference type="ARBA" id="ARBA00022692"/>
    </source>
</evidence>
<evidence type="ECO:0000256" key="8">
    <source>
        <dbReference type="ARBA" id="ARBA00023136"/>
    </source>
</evidence>
<dbReference type="GeneID" id="92374497"/>
<dbReference type="GO" id="GO:0015093">
    <property type="term" value="F:ferrous iron transmembrane transporter activity"/>
    <property type="evidence" value="ECO:0007669"/>
    <property type="project" value="TreeGrafter"/>
</dbReference>
<dbReference type="PANTHER" id="PTHR45758">
    <property type="entry name" value="MITOFERRIN-1-RELATED"/>
    <property type="match status" value="1"/>
</dbReference>
<dbReference type="VEuPathDB" id="TriTrypDB:TEOVI_000055700"/>
<evidence type="ECO:0000256" key="9">
    <source>
        <dbReference type="PROSITE-ProRule" id="PRU00282"/>
    </source>
</evidence>
<keyword evidence="4 9" id="KW-0812">Transmembrane</keyword>
<evidence type="ECO:0000256" key="10">
    <source>
        <dbReference type="RuleBase" id="RU000488"/>
    </source>
</evidence>
<comment type="similarity">
    <text evidence="2 10">Belongs to the mitochondrial carrier (TC 2.A.29) family.</text>
</comment>
<dbReference type="PROSITE" id="PS50920">
    <property type="entry name" value="SOLCAR"/>
    <property type="match status" value="3"/>
</dbReference>
<sequence length="307" mass="33195">MDVICSALAGVMARAVCHPLDTAKTVTFTGFFGDSSSSLHVNSKGSLRHVASSIWRREGPGAFYRGAGVAIVGSAPGTALYLTTYTWSRDFLQGYVSASHSSSFLSTIPSSFIHLICGLFAESVSCIFWVPIDVTKERLQAQSSFVEGRYKGNWDAIRTVARYEGVRGLYKGYWSTLASFGPYSAVYFGCYEVFENVLNEHMSLGTFSSSLCAGGMGNIVACVVTNPLELVKTRLQVQRAVLSVNGRPTAVYGFPFRYKGLLDGLCAIVKSEGVCALWKGLPIRVTFAAPNAALTMGFYSYLKGNMA</sequence>
<dbReference type="Pfam" id="PF00153">
    <property type="entry name" value="Mito_carr"/>
    <property type="match status" value="3"/>
</dbReference>
<name>A0A1G4IAK1_TRYEQ</name>
<dbReference type="AlphaFoldDB" id="A0A1G4IAK1"/>
<dbReference type="InterPro" id="IPR002067">
    <property type="entry name" value="MCP"/>
</dbReference>
<dbReference type="GO" id="GO:0048250">
    <property type="term" value="P:iron import into the mitochondrion"/>
    <property type="evidence" value="ECO:0007669"/>
    <property type="project" value="TreeGrafter"/>
</dbReference>
<reference evidence="11" key="1">
    <citation type="submission" date="2016-09" db="EMBL/GenBank/DDBJ databases">
        <authorList>
            <person name="Hebert L."/>
            <person name="Moumen B."/>
        </authorList>
    </citation>
    <scope>NUCLEOTIDE SEQUENCE [LARGE SCALE GENOMIC DNA]</scope>
    <source>
        <strain evidence="11">OVI</strain>
    </source>
</reference>
<dbReference type="RefSeq" id="XP_067079973.1">
    <property type="nucleotide sequence ID" value="XM_067223872.1"/>
</dbReference>
<dbReference type="PRINTS" id="PR00926">
    <property type="entry name" value="MITOCARRIER"/>
</dbReference>
<evidence type="ECO:0000256" key="5">
    <source>
        <dbReference type="ARBA" id="ARBA00022737"/>
    </source>
</evidence>
<proteinExistence type="inferred from homology"/>
<keyword evidence="8 9" id="KW-0472">Membrane</keyword>
<evidence type="ECO:0000313" key="11">
    <source>
        <dbReference type="EMBL" id="SCU68911.1"/>
    </source>
</evidence>
<dbReference type="PANTHER" id="PTHR45758:SF19">
    <property type="entry name" value="CARRIER PROTEIN, PUTATIVE-RELATED"/>
    <property type="match status" value="1"/>
</dbReference>
<evidence type="ECO:0000256" key="7">
    <source>
        <dbReference type="ARBA" id="ARBA00023128"/>
    </source>
</evidence>
<protein>
    <submittedName>
        <fullName evidence="11">Mitochondrial carrier protein</fullName>
    </submittedName>
</protein>
<keyword evidence="6" id="KW-1133">Transmembrane helix</keyword>
<evidence type="ECO:0000256" key="2">
    <source>
        <dbReference type="ARBA" id="ARBA00006375"/>
    </source>
</evidence>
<keyword evidence="7" id="KW-0496">Mitochondrion</keyword>
<evidence type="ECO:0000313" key="12">
    <source>
        <dbReference type="Proteomes" id="UP000195570"/>
    </source>
</evidence>